<protein>
    <submittedName>
        <fullName evidence="2">Glucose/arabinose dehydrogenase</fullName>
    </submittedName>
</protein>
<dbReference type="InterPro" id="IPR011042">
    <property type="entry name" value="6-blade_b-propeller_TolB-like"/>
</dbReference>
<feature type="domain" description="Glucose/Sorbosone dehydrogenase" evidence="1">
    <location>
        <begin position="146"/>
        <end position="311"/>
    </location>
</feature>
<name>A0A315ZGU9_SEDFL</name>
<dbReference type="InterPro" id="IPR011041">
    <property type="entry name" value="Quinoprot_gluc/sorb_DH_b-prop"/>
</dbReference>
<proteinExistence type="predicted"/>
<accession>A0A315ZGU9</accession>
<dbReference type="EMBL" id="QGDO01000001">
    <property type="protein sequence ID" value="PWJ44393.1"/>
    <property type="molecule type" value="Genomic_DNA"/>
</dbReference>
<dbReference type="InterPro" id="IPR012938">
    <property type="entry name" value="Glc/Sorbosone_DH"/>
</dbReference>
<keyword evidence="3" id="KW-1185">Reference proteome</keyword>
<dbReference type="AlphaFoldDB" id="A0A315ZGU9"/>
<evidence type="ECO:0000313" key="3">
    <source>
        <dbReference type="Proteomes" id="UP000245535"/>
    </source>
</evidence>
<organism evidence="2 3">
    <name type="scientific">Sediminitomix flava</name>
    <dbReference type="NCBI Taxonomy" id="379075"/>
    <lineage>
        <taxon>Bacteria</taxon>
        <taxon>Pseudomonadati</taxon>
        <taxon>Bacteroidota</taxon>
        <taxon>Cytophagia</taxon>
        <taxon>Cytophagales</taxon>
        <taxon>Flammeovirgaceae</taxon>
        <taxon>Sediminitomix</taxon>
    </lineage>
</organism>
<dbReference type="PANTHER" id="PTHR33546:SF1">
    <property type="entry name" value="LARGE, MULTIFUNCTIONAL SECRETED PROTEIN"/>
    <property type="match status" value="1"/>
</dbReference>
<dbReference type="Pfam" id="PF07995">
    <property type="entry name" value="GSDH"/>
    <property type="match status" value="1"/>
</dbReference>
<dbReference type="Gene3D" id="2.120.10.30">
    <property type="entry name" value="TolB, C-terminal domain"/>
    <property type="match status" value="1"/>
</dbReference>
<reference evidence="2 3" key="1">
    <citation type="submission" date="2018-03" db="EMBL/GenBank/DDBJ databases">
        <title>Genomic Encyclopedia of Archaeal and Bacterial Type Strains, Phase II (KMG-II): from individual species to whole genera.</title>
        <authorList>
            <person name="Goeker M."/>
        </authorList>
    </citation>
    <scope>NUCLEOTIDE SEQUENCE [LARGE SCALE GENOMIC DNA]</scope>
    <source>
        <strain evidence="2 3">DSM 28229</strain>
    </source>
</reference>
<comment type="caution">
    <text evidence="2">The sequence shown here is derived from an EMBL/GenBank/DDBJ whole genome shotgun (WGS) entry which is preliminary data.</text>
</comment>
<dbReference type="Proteomes" id="UP000245535">
    <property type="component" value="Unassembled WGS sequence"/>
</dbReference>
<dbReference type="PANTHER" id="PTHR33546">
    <property type="entry name" value="LARGE, MULTIFUNCTIONAL SECRETED PROTEIN-RELATED"/>
    <property type="match status" value="1"/>
</dbReference>
<evidence type="ECO:0000259" key="1">
    <source>
        <dbReference type="Pfam" id="PF07995"/>
    </source>
</evidence>
<dbReference type="PROSITE" id="PS51257">
    <property type="entry name" value="PROKAR_LIPOPROTEIN"/>
    <property type="match status" value="1"/>
</dbReference>
<dbReference type="OrthoDB" id="9811395at2"/>
<dbReference type="RefSeq" id="WP_109615886.1">
    <property type="nucleotide sequence ID" value="NZ_QGDO01000001.1"/>
</dbReference>
<dbReference type="SUPFAM" id="SSF50952">
    <property type="entry name" value="Soluble quinoprotein glucose dehydrogenase"/>
    <property type="match status" value="1"/>
</dbReference>
<gene>
    <name evidence="2" type="ORF">BC781_101752</name>
</gene>
<evidence type="ECO:0000313" key="2">
    <source>
        <dbReference type="EMBL" id="PWJ44393.1"/>
    </source>
</evidence>
<sequence length="386" mass="43380">MKKLLPILSILALFSSSCVENKAEEKKNTETVKIEKPSTKLPIEKLSLPNGFEVNVFAEDIPNARSLARGEKGTIFVGNRKEDKVWALVDSDQDGYADDRYVIAEGLSMPNGVALKDGNLYVAEVNRILRFDDIEANLKNPPKPVVIYDKFPTERHHGWKYIAFGPDGKLYIPVGAPCNICKSDDPQFASITRMNDDGSDFEVYAHGVRNTVGFDWHPETGQLWFTDNGRDMMGDDIPDCELNVATEKGQHFGYPYWHAGDVEDPEFGKGTKSEDYIDPVQKMGAHVAPLGMSFYTGDMFPELYKKSVFVAEHGSWNRSKKSGYKVSLVLLDGNKSEIFQPFIEGWLNEETQKQWGRPVDVLEQPDGSLLISDDFAGAIYRVTYKK</sequence>